<dbReference type="SUPFAM" id="SSF53383">
    <property type="entry name" value="PLP-dependent transferases"/>
    <property type="match status" value="1"/>
</dbReference>
<dbReference type="Pfam" id="PF00266">
    <property type="entry name" value="Aminotran_5"/>
    <property type="match status" value="1"/>
</dbReference>
<dbReference type="GO" id="GO:0005829">
    <property type="term" value="C:cytosol"/>
    <property type="evidence" value="ECO:0007669"/>
    <property type="project" value="TreeGrafter"/>
</dbReference>
<dbReference type="InterPro" id="IPR020581">
    <property type="entry name" value="GDC_P"/>
</dbReference>
<evidence type="ECO:0000313" key="8">
    <source>
        <dbReference type="EMBL" id="OGZ07856.1"/>
    </source>
</evidence>
<dbReference type="InterPro" id="IPR015424">
    <property type="entry name" value="PyrdxlP-dep_Trfase"/>
</dbReference>
<evidence type="ECO:0000259" key="7">
    <source>
        <dbReference type="Pfam" id="PF21478"/>
    </source>
</evidence>
<dbReference type="GO" id="GO:0030170">
    <property type="term" value="F:pyridoxal phosphate binding"/>
    <property type="evidence" value="ECO:0007669"/>
    <property type="project" value="TreeGrafter"/>
</dbReference>
<dbReference type="InterPro" id="IPR015421">
    <property type="entry name" value="PyrdxlP-dep_Trfase_major"/>
</dbReference>
<protein>
    <recommendedName>
        <fullName evidence="2">glycine dehydrogenase (aminomethyl-transferring)</fullName>
        <ecNumber evidence="2">1.4.4.2</ecNumber>
    </recommendedName>
</protein>
<reference evidence="8 9" key="1">
    <citation type="journal article" date="2016" name="Nat. Commun.">
        <title>Thousands of microbial genomes shed light on interconnected biogeochemical processes in an aquifer system.</title>
        <authorList>
            <person name="Anantharaman K."/>
            <person name="Brown C.T."/>
            <person name="Hug L.A."/>
            <person name="Sharon I."/>
            <person name="Castelle C.J."/>
            <person name="Probst A.J."/>
            <person name="Thomas B.C."/>
            <person name="Singh A."/>
            <person name="Wilkins M.J."/>
            <person name="Karaoz U."/>
            <person name="Brodie E.L."/>
            <person name="Williams K.H."/>
            <person name="Hubbard S.S."/>
            <person name="Banfield J.F."/>
        </authorList>
    </citation>
    <scope>NUCLEOTIDE SEQUENCE [LARGE SCALE GENOMIC DNA]</scope>
</reference>
<evidence type="ECO:0000256" key="3">
    <source>
        <dbReference type="ARBA" id="ARBA00022898"/>
    </source>
</evidence>
<gene>
    <name evidence="8" type="ORF">A3D65_04290</name>
</gene>
<dbReference type="EC" id="1.4.4.2" evidence="2"/>
<dbReference type="Gene3D" id="3.40.640.10">
    <property type="entry name" value="Type I PLP-dependent aspartate aminotransferase-like (Major domain)"/>
    <property type="match status" value="1"/>
</dbReference>
<comment type="function">
    <text evidence="1">The glycine cleavage system catalyzes the degradation of glycine. The P protein binds the alpha-amino group of glycine through its pyridoxal phosphate cofactor; CO(2) is released and the remaining methylamine moiety is then transferred to the lipoamide cofactor of the H protein.</text>
</comment>
<dbReference type="Proteomes" id="UP000177996">
    <property type="component" value="Unassembled WGS sequence"/>
</dbReference>
<feature type="domain" description="Glycine dehydrogenase C-terminal" evidence="7">
    <location>
        <begin position="366"/>
        <end position="440"/>
    </location>
</feature>
<name>A0A1G2D2H7_9BACT</name>
<dbReference type="GO" id="GO:0016594">
    <property type="term" value="F:glycine binding"/>
    <property type="evidence" value="ECO:0007669"/>
    <property type="project" value="TreeGrafter"/>
</dbReference>
<sequence length="474" mass="52186">METLYEKSAPQKMGTRLRPLTVPEEPFPFVFKRKTPLILPCVSEPELIAYFAECAKNTTGIIDLFPLGSCTMKHNPKQNLRYQLLSGFADIHPLLPEEAIQGALEVHTRLLNMLLALTGFDGGTLEPPAGASSEFGSCLMIKKYFREHGEPERTKVLMPDVAHGTNPASAAMAGFEVVSLKTENGDIDLAELEKALDTTTACFMITYPSTLGIPESHLKEICAMVHKVGAFVYMDGANMNALIGRWRPGDNGIDLMHMNLHKTFATPHGGGGPGAGFIGCTDTLESYLPLPVVTEKDGVYEFNFNRPHSIGKLHAFRGNFGIDVQAYAYLRSNGHDIHLVSDTTNANAGYAKKLLLDLGFTIIGAERALHEFVLDLRPILERTGVTLEDFSKRILDFGFHSPTMGFPVHTGLLIEVPESATRESIARLVNVLKTIRDECFKEPNVVKTAPHRTSVGRIDNARGDRELVQWSKTP</sequence>
<accession>A0A1G2D2H7</accession>
<dbReference type="GO" id="GO:0019464">
    <property type="term" value="P:glycine decarboxylation via glycine cleavage system"/>
    <property type="evidence" value="ECO:0007669"/>
    <property type="project" value="TreeGrafter"/>
</dbReference>
<dbReference type="PANTHER" id="PTHR11773:SF1">
    <property type="entry name" value="GLYCINE DEHYDROGENASE (DECARBOXYLATING), MITOCHONDRIAL"/>
    <property type="match status" value="1"/>
</dbReference>
<dbReference type="FunFam" id="3.40.640.10:FF:000224">
    <property type="entry name" value="Probable glycine dehydrogenase (decarboxylating) subunit 2"/>
    <property type="match status" value="1"/>
</dbReference>
<dbReference type="AlphaFoldDB" id="A0A1G2D2H7"/>
<dbReference type="InterPro" id="IPR015422">
    <property type="entry name" value="PyrdxlP-dep_Trfase_small"/>
</dbReference>
<dbReference type="PANTHER" id="PTHR11773">
    <property type="entry name" value="GLYCINE DEHYDROGENASE, DECARBOXYLATING"/>
    <property type="match status" value="1"/>
</dbReference>
<dbReference type="InterPro" id="IPR049316">
    <property type="entry name" value="GDC-P_C"/>
</dbReference>
<proteinExistence type="predicted"/>
<comment type="caution">
    <text evidence="8">The sequence shown here is derived from an EMBL/GenBank/DDBJ whole genome shotgun (WGS) entry which is preliminary data.</text>
</comment>
<evidence type="ECO:0000259" key="6">
    <source>
        <dbReference type="Pfam" id="PF00266"/>
    </source>
</evidence>
<dbReference type="NCBIfam" id="NF003346">
    <property type="entry name" value="PRK04366.1"/>
    <property type="match status" value="1"/>
</dbReference>
<dbReference type="Gene3D" id="3.90.1150.10">
    <property type="entry name" value="Aspartate Aminotransferase, domain 1"/>
    <property type="match status" value="1"/>
</dbReference>
<comment type="catalytic activity">
    <reaction evidence="5">
        <text>N(6)-[(R)-lipoyl]-L-lysyl-[glycine-cleavage complex H protein] + glycine + H(+) = N(6)-[(R)-S(8)-aminomethyldihydrolipoyl]-L-lysyl-[glycine-cleavage complex H protein] + CO2</text>
        <dbReference type="Rhea" id="RHEA:24304"/>
        <dbReference type="Rhea" id="RHEA-COMP:10494"/>
        <dbReference type="Rhea" id="RHEA-COMP:10495"/>
        <dbReference type="ChEBI" id="CHEBI:15378"/>
        <dbReference type="ChEBI" id="CHEBI:16526"/>
        <dbReference type="ChEBI" id="CHEBI:57305"/>
        <dbReference type="ChEBI" id="CHEBI:83099"/>
        <dbReference type="ChEBI" id="CHEBI:83143"/>
        <dbReference type="EC" id="1.4.4.2"/>
    </reaction>
</comment>
<evidence type="ECO:0000256" key="2">
    <source>
        <dbReference type="ARBA" id="ARBA00012134"/>
    </source>
</evidence>
<feature type="domain" description="Aminotransferase class V" evidence="6">
    <location>
        <begin position="163"/>
        <end position="269"/>
    </location>
</feature>
<dbReference type="GO" id="GO:0004375">
    <property type="term" value="F:glycine dehydrogenase (decarboxylating) activity"/>
    <property type="evidence" value="ECO:0007669"/>
    <property type="project" value="UniProtKB-EC"/>
</dbReference>
<evidence type="ECO:0000256" key="1">
    <source>
        <dbReference type="ARBA" id="ARBA00003788"/>
    </source>
</evidence>
<keyword evidence="3" id="KW-0663">Pyridoxal phosphate</keyword>
<evidence type="ECO:0000256" key="5">
    <source>
        <dbReference type="ARBA" id="ARBA00049026"/>
    </source>
</evidence>
<dbReference type="EMBL" id="MHLL01000051">
    <property type="protein sequence ID" value="OGZ07856.1"/>
    <property type="molecule type" value="Genomic_DNA"/>
</dbReference>
<dbReference type="InterPro" id="IPR000192">
    <property type="entry name" value="Aminotrans_V_dom"/>
</dbReference>
<evidence type="ECO:0000313" key="9">
    <source>
        <dbReference type="Proteomes" id="UP000177996"/>
    </source>
</evidence>
<organism evidence="8 9">
    <name type="scientific">Candidatus Lloydbacteria bacterium RIFCSPHIGHO2_02_FULL_50_13</name>
    <dbReference type="NCBI Taxonomy" id="1798661"/>
    <lineage>
        <taxon>Bacteria</taxon>
        <taxon>Candidatus Lloydiibacteriota</taxon>
    </lineage>
</organism>
<keyword evidence="4" id="KW-0560">Oxidoreductase</keyword>
<dbReference type="Pfam" id="PF21478">
    <property type="entry name" value="GcvP2_C"/>
    <property type="match status" value="1"/>
</dbReference>
<dbReference type="GO" id="GO:0005960">
    <property type="term" value="C:glycine cleavage complex"/>
    <property type="evidence" value="ECO:0007669"/>
    <property type="project" value="TreeGrafter"/>
</dbReference>
<evidence type="ECO:0000256" key="4">
    <source>
        <dbReference type="ARBA" id="ARBA00023002"/>
    </source>
</evidence>
<dbReference type="STRING" id="1798661.A3D65_04290"/>